<dbReference type="InterPro" id="IPR050330">
    <property type="entry name" value="Bact_OuterMem_StrucFunc"/>
</dbReference>
<dbReference type="InterPro" id="IPR011659">
    <property type="entry name" value="WD40"/>
</dbReference>
<proteinExistence type="predicted"/>
<reference evidence="6 7" key="1">
    <citation type="submission" date="2016-08" db="EMBL/GenBank/DDBJ databases">
        <title>Draft genome of Fabibacter sp. strain SK-8.</title>
        <authorList>
            <person name="Wong S.-K."/>
            <person name="Hamasaki K."/>
            <person name="Yoshizawa S."/>
        </authorList>
    </citation>
    <scope>NUCLEOTIDE SEQUENCE [LARGE SCALE GENOMIC DNA]</scope>
    <source>
        <strain evidence="6 7">SK-8</strain>
    </source>
</reference>
<dbReference type="InterPro" id="IPR006665">
    <property type="entry name" value="OmpA-like"/>
</dbReference>
<evidence type="ECO:0000256" key="3">
    <source>
        <dbReference type="ARBA" id="ARBA00023237"/>
    </source>
</evidence>
<evidence type="ECO:0000256" key="4">
    <source>
        <dbReference type="PROSITE-ProRule" id="PRU00473"/>
    </source>
</evidence>
<dbReference type="PROSITE" id="PS51123">
    <property type="entry name" value="OMPA_2"/>
    <property type="match status" value="1"/>
</dbReference>
<gene>
    <name evidence="6" type="ORF">BFP71_02240</name>
</gene>
<dbReference type="InterPro" id="IPR036737">
    <property type="entry name" value="OmpA-like_sf"/>
</dbReference>
<dbReference type="PANTHER" id="PTHR30329:SF21">
    <property type="entry name" value="LIPOPROTEIN YIAD-RELATED"/>
    <property type="match status" value="1"/>
</dbReference>
<dbReference type="PRINTS" id="PR01021">
    <property type="entry name" value="OMPADOMAIN"/>
</dbReference>
<dbReference type="AlphaFoldDB" id="A0A1E5T777"/>
<sequence>MSIDVTELTFPNINKDPVYLNKKLQKKIEKLDREEKWEELYPELKKFVSNFGTQNFALQTYYIWRLAKLTEVFESPEAAKPLYALVLKHHRRGLDIGAILARYDSLNKNKKDYYVPLEYYYELVDFRRQVDTLLPPRSVLTNMGPMVNSNDEDYAPMVSRNDSVLLFTSKRNSINTGITKDINEDIFFTLKEGEQWGKAEVFKNINSTFNEGSGYLSKSGKSLIFSRCGSPEGLGNCDLYMSKFQGDTVWTIPKNLGPKVNSDGWDSHPTLNITEDTLYFSSDRRGGFGLADIYFSTLDKKGKWTTAQNLGPTINTRNNEVSPFYHWEHNVLYFSSNGHLLNFGDYDIYKSYRRTGKWSEPINIGPLVNGKGTEFYFSIDQAANFIFYSRSEEESMKNLDLYSFPLPMAGQPLATTRFSGQIKALKGKVPQKAIVSIIDLDEGIEVAPKFARDDGTFEFDLINQRNYLLIVQGDDFFRLEKLFFLDGDTKYEGIVERIASKIEFSTIEFENAKADILPSMEEDLKKVVDFLIDNPTFNLNISGHTDSSGNPVMNLTLSQRRADSIKRYILNNSNINPSRIFAIGHGSNKPIIKEEKTDEDKKLNRRVEFEIYRPPVSRN</sequence>
<keyword evidence="3" id="KW-0998">Cell outer membrane</keyword>
<dbReference type="Pfam" id="PF07676">
    <property type="entry name" value="PD40"/>
    <property type="match status" value="1"/>
</dbReference>
<evidence type="ECO:0000256" key="2">
    <source>
        <dbReference type="ARBA" id="ARBA00023136"/>
    </source>
</evidence>
<dbReference type="GO" id="GO:0009279">
    <property type="term" value="C:cell outer membrane"/>
    <property type="evidence" value="ECO:0007669"/>
    <property type="project" value="UniProtKB-SubCell"/>
</dbReference>
<evidence type="ECO:0000313" key="7">
    <source>
        <dbReference type="Proteomes" id="UP000095552"/>
    </source>
</evidence>
<dbReference type="InterPro" id="IPR006664">
    <property type="entry name" value="OMP_bac"/>
</dbReference>
<keyword evidence="2 4" id="KW-0472">Membrane</keyword>
<organism evidence="6 7">
    <name type="scientific">Roseivirga misakiensis</name>
    <dbReference type="NCBI Taxonomy" id="1563681"/>
    <lineage>
        <taxon>Bacteria</taxon>
        <taxon>Pseudomonadati</taxon>
        <taxon>Bacteroidota</taxon>
        <taxon>Cytophagia</taxon>
        <taxon>Cytophagales</taxon>
        <taxon>Roseivirgaceae</taxon>
        <taxon>Roseivirga</taxon>
    </lineage>
</organism>
<dbReference type="Pfam" id="PF00691">
    <property type="entry name" value="OmpA"/>
    <property type="match status" value="1"/>
</dbReference>
<dbReference type="Gene3D" id="3.30.1330.60">
    <property type="entry name" value="OmpA-like domain"/>
    <property type="match status" value="1"/>
</dbReference>
<evidence type="ECO:0000259" key="5">
    <source>
        <dbReference type="PROSITE" id="PS51123"/>
    </source>
</evidence>
<dbReference type="STRING" id="1563681.BFP71_02240"/>
<name>A0A1E5T777_9BACT</name>
<accession>A0A1E5T777</accession>
<evidence type="ECO:0000313" key="6">
    <source>
        <dbReference type="EMBL" id="OEK07223.1"/>
    </source>
</evidence>
<dbReference type="CDD" id="cd07185">
    <property type="entry name" value="OmpA_C-like"/>
    <property type="match status" value="1"/>
</dbReference>
<dbReference type="Proteomes" id="UP000095552">
    <property type="component" value="Unassembled WGS sequence"/>
</dbReference>
<feature type="domain" description="OmpA-like" evidence="5">
    <location>
        <begin position="496"/>
        <end position="615"/>
    </location>
</feature>
<keyword evidence="7" id="KW-1185">Reference proteome</keyword>
<dbReference type="SUPFAM" id="SSF82171">
    <property type="entry name" value="DPP6 N-terminal domain-like"/>
    <property type="match status" value="1"/>
</dbReference>
<comment type="subcellular location">
    <subcellularLocation>
        <location evidence="1">Cell outer membrane</location>
    </subcellularLocation>
</comment>
<dbReference type="SUPFAM" id="SSF103088">
    <property type="entry name" value="OmpA-like"/>
    <property type="match status" value="1"/>
</dbReference>
<evidence type="ECO:0000256" key="1">
    <source>
        <dbReference type="ARBA" id="ARBA00004442"/>
    </source>
</evidence>
<dbReference type="EMBL" id="MDGQ01000003">
    <property type="protein sequence ID" value="OEK07223.1"/>
    <property type="molecule type" value="Genomic_DNA"/>
</dbReference>
<comment type="caution">
    <text evidence="6">The sequence shown here is derived from an EMBL/GenBank/DDBJ whole genome shotgun (WGS) entry which is preliminary data.</text>
</comment>
<protein>
    <recommendedName>
        <fullName evidence="5">OmpA-like domain-containing protein</fullName>
    </recommendedName>
</protein>
<dbReference type="PANTHER" id="PTHR30329">
    <property type="entry name" value="STATOR ELEMENT OF FLAGELLAR MOTOR COMPLEX"/>
    <property type="match status" value="1"/>
</dbReference>